<dbReference type="PANTHER" id="PTHR42915">
    <property type="entry name" value="HYPOTHETICAL 460 KDA PROTEIN IN FEUA-SIGW INTERGENIC REGION [PRECURSOR]"/>
    <property type="match status" value="1"/>
</dbReference>
<dbReference type="Pfam" id="PF00144">
    <property type="entry name" value="Beta-lactamase"/>
    <property type="match status" value="1"/>
</dbReference>
<organism evidence="5 6">
    <name type="scientific">Pedosphaera parvula (strain Ellin514)</name>
    <dbReference type="NCBI Taxonomy" id="320771"/>
    <lineage>
        <taxon>Bacteria</taxon>
        <taxon>Pseudomonadati</taxon>
        <taxon>Verrucomicrobiota</taxon>
        <taxon>Pedosphaerae</taxon>
        <taxon>Pedosphaerales</taxon>
        <taxon>Pedosphaeraceae</taxon>
        <taxon>Pedosphaera</taxon>
    </lineage>
</organism>
<dbReference type="RefSeq" id="WP_007416580.1">
    <property type="nucleotide sequence ID" value="NZ_ABOX02000028.1"/>
</dbReference>
<dbReference type="EMBL" id="ABOX02000028">
    <property type="protein sequence ID" value="EEF59440.1"/>
    <property type="molecule type" value="Genomic_DNA"/>
</dbReference>
<feature type="domain" description="Beta-lactamase-related" evidence="2">
    <location>
        <begin position="49"/>
        <end position="379"/>
    </location>
</feature>
<dbReference type="AlphaFoldDB" id="B9XL89"/>
<dbReference type="Pfam" id="PF07075">
    <property type="entry name" value="NamZ_N"/>
    <property type="match status" value="1"/>
</dbReference>
<dbReference type="GO" id="GO:0033922">
    <property type="term" value="F:peptidoglycan beta-N-acetylmuramidase activity"/>
    <property type="evidence" value="ECO:0007669"/>
    <property type="project" value="InterPro"/>
</dbReference>
<dbReference type="STRING" id="320771.Cflav_PD2284"/>
<evidence type="ECO:0000313" key="5">
    <source>
        <dbReference type="EMBL" id="EEF59440.1"/>
    </source>
</evidence>
<evidence type="ECO:0000259" key="2">
    <source>
        <dbReference type="Pfam" id="PF00144"/>
    </source>
</evidence>
<dbReference type="SUPFAM" id="SSF56601">
    <property type="entry name" value="beta-lactamase/transpeptidase-like"/>
    <property type="match status" value="1"/>
</dbReference>
<dbReference type="InterPro" id="IPR048503">
    <property type="entry name" value="NamZ_C"/>
</dbReference>
<dbReference type="InterPro" id="IPR012338">
    <property type="entry name" value="Beta-lactam/transpept-like"/>
</dbReference>
<dbReference type="InterPro" id="IPR008302">
    <property type="entry name" value="NamZ"/>
</dbReference>
<proteinExistence type="predicted"/>
<comment type="caution">
    <text evidence="5">The sequence shown here is derived from an EMBL/GenBank/DDBJ whole genome shotgun (WGS) entry which is preliminary data.</text>
</comment>
<dbReference type="Gene3D" id="3.40.710.10">
    <property type="entry name" value="DD-peptidase/beta-lactamase superfamily"/>
    <property type="match status" value="1"/>
</dbReference>
<dbReference type="InterPro" id="IPR048502">
    <property type="entry name" value="NamZ_N"/>
</dbReference>
<feature type="chain" id="PRO_5002894903" evidence="1">
    <location>
        <begin position="37"/>
        <end position="802"/>
    </location>
</feature>
<evidence type="ECO:0000259" key="3">
    <source>
        <dbReference type="Pfam" id="PF07075"/>
    </source>
</evidence>
<evidence type="ECO:0000256" key="1">
    <source>
        <dbReference type="SAM" id="SignalP"/>
    </source>
</evidence>
<evidence type="ECO:0000313" key="6">
    <source>
        <dbReference type="Proteomes" id="UP000003688"/>
    </source>
</evidence>
<evidence type="ECO:0000259" key="4">
    <source>
        <dbReference type="Pfam" id="PF20732"/>
    </source>
</evidence>
<dbReference type="Proteomes" id="UP000003688">
    <property type="component" value="Unassembled WGS sequence"/>
</dbReference>
<dbReference type="Gene3D" id="3.40.50.12170">
    <property type="entry name" value="Uncharacterised protein PF07075, DUF1343"/>
    <property type="match status" value="1"/>
</dbReference>
<dbReference type="Gene3D" id="3.90.1150.140">
    <property type="match status" value="1"/>
</dbReference>
<dbReference type="Pfam" id="PF20732">
    <property type="entry name" value="NamZ_C"/>
    <property type="match status" value="1"/>
</dbReference>
<accession>B9XL89</accession>
<name>B9XL89_PEDPL</name>
<dbReference type="PANTHER" id="PTHR42915:SF1">
    <property type="entry name" value="PEPTIDOGLYCAN BETA-N-ACETYLMURAMIDASE NAMZ"/>
    <property type="match status" value="1"/>
</dbReference>
<feature type="signal peptide" evidence="1">
    <location>
        <begin position="1"/>
        <end position="36"/>
    </location>
</feature>
<protein>
    <submittedName>
        <fullName evidence="5">Uncharacterized protein</fullName>
    </submittedName>
</protein>
<keyword evidence="6" id="KW-1185">Reference proteome</keyword>
<reference evidence="5 6" key="1">
    <citation type="journal article" date="2011" name="J. Bacteriol.">
        <title>Genome sequence of 'Pedosphaera parvula' Ellin514, an aerobic Verrucomicrobial isolate from pasture soil.</title>
        <authorList>
            <person name="Kant R."/>
            <person name="van Passel M.W."/>
            <person name="Sangwan P."/>
            <person name="Palva A."/>
            <person name="Lucas S."/>
            <person name="Copeland A."/>
            <person name="Lapidus A."/>
            <person name="Glavina Del Rio T."/>
            <person name="Dalin E."/>
            <person name="Tice H."/>
            <person name="Bruce D."/>
            <person name="Goodwin L."/>
            <person name="Pitluck S."/>
            <person name="Chertkov O."/>
            <person name="Larimer F.W."/>
            <person name="Land M.L."/>
            <person name="Hauser L."/>
            <person name="Brettin T.S."/>
            <person name="Detter J.C."/>
            <person name="Han S."/>
            <person name="de Vos W.M."/>
            <person name="Janssen P.H."/>
            <person name="Smidt H."/>
        </authorList>
    </citation>
    <scope>NUCLEOTIDE SEQUENCE [LARGE SCALE GENOMIC DNA]</scope>
    <source>
        <strain evidence="5 6">Ellin514</strain>
    </source>
</reference>
<keyword evidence="1" id="KW-0732">Signal</keyword>
<dbReference type="PROSITE" id="PS51257">
    <property type="entry name" value="PROKAR_LIPOPROTEIN"/>
    <property type="match status" value="1"/>
</dbReference>
<dbReference type="InterPro" id="IPR001466">
    <property type="entry name" value="Beta-lactam-related"/>
</dbReference>
<sequence precursor="true">MKKLHCLTTWLPMSKSSALTLVVSFLLACCSGVAGAAETLDHAKLHKMDAEINQAIDEERCPGGVVWVEHGRSHYWQAYGNRALVPEEETMTKDTIFDLASLTKVVAGTPAIMILIERGQVKLDEPVHTYIPEFTGDGREKVTVRQLLTHTSGLLPDIETSTDWHGKAAAIKKACAEKLRSKPGTVIRYSDVNLFMAGEIVERVSGCKLEDFVQKEIYQPLKMVDTGYLPPAEKLSRIAPTEYDPNKSGSVLRGVVHDPTARHMGGVAGHAGLFSTAHDLARYARMLLNEGTLDGVQIFKPETVRLMTSVQTPPEIPERRGLGWDIDSGFSRPRGVLFPRGSYGHTGWTGTCLWIDPFSKTFFIFLSNRVHPNGSGNVLPLYGTLGTLSAEAVSDFDFALVTDELPPRVPARTTKAEIQTIDASDNDVPGVLNGIDVLEKQHFAPLKGMRIGLVTNHTGQDRRRYSTIHLLRNAPGVQLKVLFSPEHGLYGALDEPVGDSVDEVTGLPVYSLYGKHTAPTREQLKGLDALVYDIQDVGCRFYTYPSTMGLCMEAAGKAGIKFFVLDRVNPVNGVTIDGPVLKGKTSFVAYHPIPVRHGMTVGELAQMFKDERKLNTDLTVIKMEGWNREHLYDETALPWKNLSPNMRSLTEAILYPGVGLLERTALSVGRGTGTPFEVIGAPYIHDIRLAAELNKACLKGVRFVPVRFTPTDSVYKGQSCAGVNIILTDRDHCEVVDIGIMIAKVLNRWYPDQFEVDKFNVLLVNKATLEAIKEDAPLADIKKLWTDDLAKFKERRAKYLLY</sequence>
<feature type="domain" description="Peptidoglycan beta-N-acetylmuramidase NamZ C-terminal" evidence="4">
    <location>
        <begin position="653"/>
        <end position="802"/>
    </location>
</feature>
<gene>
    <name evidence="5" type="ORF">Cflav_PD2284</name>
</gene>
<feature type="domain" description="Peptidoglycan beta-N-acetylmuramidase NamZ N-terminal" evidence="3">
    <location>
        <begin position="451"/>
        <end position="649"/>
    </location>
</feature>